<dbReference type="AlphaFoldDB" id="A0A6G7PV27"/>
<name>A0A6G7PV27_9BACT</name>
<dbReference type="InterPro" id="IPR012340">
    <property type="entry name" value="NA-bd_OB-fold"/>
</dbReference>
<evidence type="ECO:0000313" key="3">
    <source>
        <dbReference type="Proteomes" id="UP000502179"/>
    </source>
</evidence>
<reference evidence="2 3" key="1">
    <citation type="submission" date="2020-02" db="EMBL/GenBank/DDBJ databases">
        <title>Genome analysis of Thermosulfuriphilus ammonigenes ST65T, an anaerobic thermophilic chemolithoautotrophic bacterium isolated from a deep-sea hydrothermal vent.</title>
        <authorList>
            <person name="Slobodkina G."/>
            <person name="Allioux M."/>
            <person name="Merkel A."/>
            <person name="Alain K."/>
            <person name="Jebbar M."/>
            <person name="Slobodkin A."/>
        </authorList>
    </citation>
    <scope>NUCLEOTIDE SEQUENCE [LARGE SCALE GENOMIC DNA]</scope>
    <source>
        <strain evidence="2 3">ST65</strain>
    </source>
</reference>
<proteinExistence type="predicted"/>
<gene>
    <name evidence="2" type="ORF">G4V39_04235</name>
</gene>
<dbReference type="GO" id="GO:0006402">
    <property type="term" value="P:mRNA catabolic process"/>
    <property type="evidence" value="ECO:0007669"/>
    <property type="project" value="TreeGrafter"/>
</dbReference>
<dbReference type="KEGG" id="tav:G4V39_04235"/>
<feature type="domain" description="RNB" evidence="1">
    <location>
        <begin position="274"/>
        <end position="556"/>
    </location>
</feature>
<organism evidence="2 3">
    <name type="scientific">Thermosulfuriphilus ammonigenes</name>
    <dbReference type="NCBI Taxonomy" id="1936021"/>
    <lineage>
        <taxon>Bacteria</taxon>
        <taxon>Pseudomonadati</taxon>
        <taxon>Thermodesulfobacteriota</taxon>
        <taxon>Thermodesulfobacteria</taxon>
        <taxon>Thermodesulfobacteriales</taxon>
        <taxon>Thermodesulfobacteriaceae</taxon>
        <taxon>Thermosulfuriphilus</taxon>
    </lineage>
</organism>
<dbReference type="Pfam" id="PF00773">
    <property type="entry name" value="RNB"/>
    <property type="match status" value="1"/>
</dbReference>
<accession>A0A6G7PV27</accession>
<dbReference type="PANTHER" id="PTHR23355:SF42">
    <property type="entry name" value="RIBONUCLEASE II, CHLOROPLASTIC_MITOCHONDRIAL"/>
    <property type="match status" value="1"/>
</dbReference>
<sequence>MSEFSTNPTGRIVEYLEQNRFFTAVVTGLKDRRLRLINHLGREVLLPRSRLLHMSQAPLKGLGRSEAVAALVRRHQRREELAREIDLVTLWELVSGEMEEAEPQDLAEIYFGQEADDDQVAALVRAVLEDKTYFRFRDGRIIVNPPEVVTQIIERREAEARRIRLLQEGSAFLKALWRGEKTDVSPEVKEFVIGLLRDFCLEGEAAREAAMAKDLLKRAELNRPGAPFELLVKAGVFSPDENLDLLRYEIRADFPPEVELEARNLANSPRIGQREDLRSLELFTIDGEETTDYDDALHLRPLPDGLWEVGIHIADVAAYVPPQSRVFEEALDRAQTIYLPDLKIPMLPPSLSEESCSLKAGEDKLALSFFIILDSSGEVRSFRLQPSLIRVRKNLVYEEVDGLLKTSPWEELYRLALILKEKRIEAGALPLPIPEVVIRIKDGRVILEKLEITGSRALVAEMMILANYQAARFLQDSGVPALFRSQPPPRERLIHGSETDLLKNFIQRRAISRGSLSTSAEPHHGLGLPVYTTVTSPIRRMLDLIVQHQLKGALSGQPPFSQEDLEEMAQRLEVATGVANTVKYRRHRYWLLRYLEEHRRRSFAGLVIDLNQRRAQVLLLEPMLVVDVPLSPGQPLEVGQEVEVVILKVNAREDVIKAALASQPR</sequence>
<dbReference type="GO" id="GO:0000175">
    <property type="term" value="F:3'-5'-RNA exonuclease activity"/>
    <property type="evidence" value="ECO:0007669"/>
    <property type="project" value="TreeGrafter"/>
</dbReference>
<dbReference type="EMBL" id="CP048877">
    <property type="protein sequence ID" value="QIJ71535.1"/>
    <property type="molecule type" value="Genomic_DNA"/>
</dbReference>
<dbReference type="InterPro" id="IPR001900">
    <property type="entry name" value="RNase_II/R"/>
</dbReference>
<protein>
    <submittedName>
        <fullName evidence="2">RNB domain-containing ribonuclease</fullName>
    </submittedName>
</protein>
<dbReference type="GO" id="GO:0000932">
    <property type="term" value="C:P-body"/>
    <property type="evidence" value="ECO:0007669"/>
    <property type="project" value="TreeGrafter"/>
</dbReference>
<dbReference type="Pfam" id="PF23161">
    <property type="entry name" value="HTH_RNase_II"/>
    <property type="match status" value="1"/>
</dbReference>
<dbReference type="PANTHER" id="PTHR23355">
    <property type="entry name" value="RIBONUCLEASE"/>
    <property type="match status" value="1"/>
</dbReference>
<evidence type="ECO:0000313" key="2">
    <source>
        <dbReference type="EMBL" id="QIJ71535.1"/>
    </source>
</evidence>
<dbReference type="Proteomes" id="UP000502179">
    <property type="component" value="Chromosome"/>
</dbReference>
<dbReference type="InterPro" id="IPR056404">
    <property type="entry name" value="HTH_RNase_II"/>
</dbReference>
<keyword evidence="3" id="KW-1185">Reference proteome</keyword>
<dbReference type="SMART" id="SM00955">
    <property type="entry name" value="RNB"/>
    <property type="match status" value="1"/>
</dbReference>
<dbReference type="GO" id="GO:0003723">
    <property type="term" value="F:RNA binding"/>
    <property type="evidence" value="ECO:0007669"/>
    <property type="project" value="InterPro"/>
</dbReference>
<evidence type="ECO:0000259" key="1">
    <source>
        <dbReference type="SMART" id="SM00955"/>
    </source>
</evidence>
<dbReference type="SUPFAM" id="SSF50249">
    <property type="entry name" value="Nucleic acid-binding proteins"/>
    <property type="match status" value="1"/>
</dbReference>
<dbReference type="RefSeq" id="WP_166031754.1">
    <property type="nucleotide sequence ID" value="NZ_CP048877.1"/>
</dbReference>
<dbReference type="InterPro" id="IPR050180">
    <property type="entry name" value="RNR_Ribonuclease"/>
</dbReference>